<reference evidence="2" key="1">
    <citation type="submission" date="2023-10" db="EMBL/GenBank/DDBJ databases">
        <authorList>
            <person name="Chen Y."/>
            <person name="Shah S."/>
            <person name="Dougan E. K."/>
            <person name="Thang M."/>
            <person name="Chan C."/>
        </authorList>
    </citation>
    <scope>NUCLEOTIDE SEQUENCE [LARGE SCALE GENOMIC DNA]</scope>
</reference>
<feature type="compositionally biased region" description="Gly residues" evidence="1">
    <location>
        <begin position="194"/>
        <end position="206"/>
    </location>
</feature>
<organism evidence="2 3">
    <name type="scientific">Prorocentrum cordatum</name>
    <dbReference type="NCBI Taxonomy" id="2364126"/>
    <lineage>
        <taxon>Eukaryota</taxon>
        <taxon>Sar</taxon>
        <taxon>Alveolata</taxon>
        <taxon>Dinophyceae</taxon>
        <taxon>Prorocentrales</taxon>
        <taxon>Prorocentraceae</taxon>
        <taxon>Prorocentrum</taxon>
    </lineage>
</organism>
<proteinExistence type="predicted"/>
<feature type="region of interest" description="Disordered" evidence="1">
    <location>
        <begin position="1"/>
        <end position="36"/>
    </location>
</feature>
<feature type="region of interest" description="Disordered" evidence="1">
    <location>
        <begin position="157"/>
        <end position="213"/>
    </location>
</feature>
<dbReference type="Proteomes" id="UP001189429">
    <property type="component" value="Unassembled WGS sequence"/>
</dbReference>
<gene>
    <name evidence="2" type="ORF">PCOR1329_LOCUS12915</name>
</gene>
<feature type="non-terminal residue" evidence="2">
    <location>
        <position position="213"/>
    </location>
</feature>
<comment type="caution">
    <text evidence="2">The sequence shown here is derived from an EMBL/GenBank/DDBJ whole genome shotgun (WGS) entry which is preliminary data.</text>
</comment>
<evidence type="ECO:0000256" key="1">
    <source>
        <dbReference type="SAM" id="MobiDB-lite"/>
    </source>
</evidence>
<evidence type="ECO:0000313" key="3">
    <source>
        <dbReference type="Proteomes" id="UP001189429"/>
    </source>
</evidence>
<feature type="non-terminal residue" evidence="2">
    <location>
        <position position="1"/>
    </location>
</feature>
<name>A0ABN9QNB1_9DINO</name>
<dbReference type="EMBL" id="CAUYUJ010003787">
    <property type="protein sequence ID" value="CAK0806816.1"/>
    <property type="molecule type" value="Genomic_DNA"/>
</dbReference>
<protein>
    <submittedName>
        <fullName evidence="2">Uncharacterized protein</fullName>
    </submittedName>
</protein>
<sequence>RLQDAAGSPRAAQKFQEEPGRLGEGADELARPKKKAKTERVVMALEDRLSAAARRQEAMALEVADWKARALQAHAAVEELEGRVRKFAEVASKIKVGSARKLERRDAIVAGLEAQLAQRQAQLSAAAALRARDLATVQCLQHRLLGVHSTLVTDIGGAPLGARAPEEEEEEAGDEERREALPPPSRPALRRRGQGAGRENGAGGGRSVSFHAE</sequence>
<evidence type="ECO:0000313" key="2">
    <source>
        <dbReference type="EMBL" id="CAK0806816.1"/>
    </source>
</evidence>
<accession>A0ABN9QNB1</accession>
<keyword evidence="3" id="KW-1185">Reference proteome</keyword>